<keyword evidence="3" id="KW-1185">Reference proteome</keyword>
<sequence length="219" mass="23938">MKKFCLLALVFLLLVVQGNVVAARDLGQKAQEMTYLDRLDMKHAYKQRLAYPTVENVLVLSQMFDVLPSWVQSELAKGYLLTDIYEGLRERQQGGSYESFMALRYKGAFELKQRQKRVAPVVVAAVRAAPVVVSAARAAAPAIVKTARTASTAAVNATKATVSYVKDVGKSASSYINNVAKSTKEFFTGPSQPAQSTVQVTSSINKSNNLVRNAEKLSK</sequence>
<proteinExistence type="predicted"/>
<gene>
    <name evidence="2" type="ORF">PPOP_1703</name>
</gene>
<organism evidence="2 3">
    <name type="scientific">Paenibacillus popilliae ATCC 14706</name>
    <dbReference type="NCBI Taxonomy" id="1212764"/>
    <lineage>
        <taxon>Bacteria</taxon>
        <taxon>Bacillati</taxon>
        <taxon>Bacillota</taxon>
        <taxon>Bacilli</taxon>
        <taxon>Bacillales</taxon>
        <taxon>Paenibacillaceae</taxon>
        <taxon>Paenibacillus</taxon>
    </lineage>
</organism>
<dbReference type="AlphaFoldDB" id="M9LPB7"/>
<feature type="non-terminal residue" evidence="2">
    <location>
        <position position="219"/>
    </location>
</feature>
<evidence type="ECO:0000313" key="2">
    <source>
        <dbReference type="EMBL" id="GAC42346.1"/>
    </source>
</evidence>
<dbReference type="RefSeq" id="WP_006285770.1">
    <property type="nucleotide sequence ID" value="NZ_BALG01000091.1"/>
</dbReference>
<accession>M9LPB7</accession>
<dbReference type="OrthoDB" id="41445at2"/>
<dbReference type="EMBL" id="BALG01000091">
    <property type="protein sequence ID" value="GAC42346.1"/>
    <property type="molecule type" value="Genomic_DNA"/>
</dbReference>
<name>M9LPB7_PAEPP</name>
<comment type="caution">
    <text evidence="2">The sequence shown here is derived from an EMBL/GenBank/DDBJ whole genome shotgun (WGS) entry which is preliminary data.</text>
</comment>
<feature type="signal peptide" evidence="1">
    <location>
        <begin position="1"/>
        <end position="22"/>
    </location>
</feature>
<reference evidence="2 3" key="1">
    <citation type="submission" date="2012-10" db="EMBL/GenBank/DDBJ databases">
        <title>Draft Genome Sequence of Paenibacillus popilliae ATCC 14706T.</title>
        <authorList>
            <person name="Iiyama K."/>
            <person name="Mori K."/>
            <person name="Mon H."/>
            <person name="Chieda Y."/>
            <person name="Lee J.M."/>
            <person name="Kusakabe T."/>
            <person name="Tashiro K."/>
            <person name="Asano S."/>
            <person name="Yasunaga-Aoki C."/>
            <person name="Shimizu S."/>
        </authorList>
    </citation>
    <scope>NUCLEOTIDE SEQUENCE [LARGE SCALE GENOMIC DNA]</scope>
    <source>
        <strain evidence="2 3">ATCC 14706</strain>
    </source>
</reference>
<evidence type="ECO:0000313" key="3">
    <source>
        <dbReference type="Proteomes" id="UP000029453"/>
    </source>
</evidence>
<protein>
    <submittedName>
        <fullName evidence="2">PPE-repeat protein</fullName>
    </submittedName>
</protein>
<feature type="chain" id="PRO_5039725872" evidence="1">
    <location>
        <begin position="23"/>
        <end position="219"/>
    </location>
</feature>
<keyword evidence="1" id="KW-0732">Signal</keyword>
<evidence type="ECO:0000256" key="1">
    <source>
        <dbReference type="SAM" id="SignalP"/>
    </source>
</evidence>
<dbReference type="Proteomes" id="UP000029453">
    <property type="component" value="Unassembled WGS sequence"/>
</dbReference>